<protein>
    <submittedName>
        <fullName evidence="1">Unnamed protein product</fullName>
    </submittedName>
</protein>
<keyword evidence="2" id="KW-1185">Reference proteome</keyword>
<sequence length="346" mass="39471">MIRSPLFKKLVNWVRVQQKELTARGSGSASLSANGSAVAVDSARSQSNYSSNVSPGSLLLQQQQKTSTAQESSSQQPTGRYQQQQSETTSAVDLNIAKTVEINKSHEMGQKLSHFGFPPFATVTLLIDIFYKYCNPSHLALPNKSLFVDEVAFDGEYAALLAAMFTVAIKYVSANEVPDPKFLRESYWKELFEKHKSHLSVMNELNAMTITCHQGSDNQLLNCFKSIEVNNLLLVLKSKNNFELDNYLSIATEKQVIDKECLTRLVWNVYKFQNFRRISFGYPYKNGHFFKFPEHMELPMCDVDYYINSKDPSDFKKNYKKTVDLNQIDFRNPSPYLLHDALAKMF</sequence>
<evidence type="ECO:0000313" key="2">
    <source>
        <dbReference type="Proteomes" id="UP001165064"/>
    </source>
</evidence>
<proteinExistence type="predicted"/>
<reference evidence="1" key="1">
    <citation type="submission" date="2023-04" db="EMBL/GenBank/DDBJ databases">
        <title>Ambrosiozyma monospora NBRC 10751.</title>
        <authorList>
            <person name="Ichikawa N."/>
            <person name="Sato H."/>
            <person name="Tonouchi N."/>
        </authorList>
    </citation>
    <scope>NUCLEOTIDE SEQUENCE</scope>
    <source>
        <strain evidence="1">NBRC 10751</strain>
    </source>
</reference>
<name>A0ACB5TYF0_AMBMO</name>
<gene>
    <name evidence="1" type="ORF">Amon02_001019500</name>
</gene>
<comment type="caution">
    <text evidence="1">The sequence shown here is derived from an EMBL/GenBank/DDBJ whole genome shotgun (WGS) entry which is preliminary data.</text>
</comment>
<evidence type="ECO:0000313" key="1">
    <source>
        <dbReference type="EMBL" id="GME97254.1"/>
    </source>
</evidence>
<dbReference type="Proteomes" id="UP001165064">
    <property type="component" value="Unassembled WGS sequence"/>
</dbReference>
<organism evidence="1 2">
    <name type="scientific">Ambrosiozyma monospora</name>
    <name type="common">Yeast</name>
    <name type="synonym">Endomycopsis monosporus</name>
    <dbReference type="NCBI Taxonomy" id="43982"/>
    <lineage>
        <taxon>Eukaryota</taxon>
        <taxon>Fungi</taxon>
        <taxon>Dikarya</taxon>
        <taxon>Ascomycota</taxon>
        <taxon>Saccharomycotina</taxon>
        <taxon>Pichiomycetes</taxon>
        <taxon>Pichiales</taxon>
        <taxon>Pichiaceae</taxon>
        <taxon>Ambrosiozyma</taxon>
    </lineage>
</organism>
<accession>A0ACB5TYF0</accession>
<dbReference type="EMBL" id="BSXS01010040">
    <property type="protein sequence ID" value="GME97254.1"/>
    <property type="molecule type" value="Genomic_DNA"/>
</dbReference>